<dbReference type="OrthoDB" id="157719at2"/>
<dbReference type="Proteomes" id="UP000027982">
    <property type="component" value="Chromosome"/>
</dbReference>
<dbReference type="EMBL" id="CP007139">
    <property type="protein sequence ID" value="AIE85748.1"/>
    <property type="molecule type" value="Genomic_DNA"/>
</dbReference>
<sequence length="182" mass="20363">MAPSNIHSLAFVYKGWEGFNQSLISALDGLSSEHLAFRSSTEMRTVGEIFWHISAGRVDWFRRLPAPGSAELQKEIEARQAGGAPFDADELAEWLRRTWVMVDATLRQWSVEDLAATYPHGYQGTTYAVSRQWTIWRIMAHDIYHGGQLSELLAMQGVIPLELTILGGHLTVPAIVEPTDNV</sequence>
<keyword evidence="3" id="KW-1185">Reference proteome</keyword>
<dbReference type="RefSeq" id="WP_038473030.1">
    <property type="nucleotide sequence ID" value="NZ_CP007139.1"/>
</dbReference>
<evidence type="ECO:0000313" key="3">
    <source>
        <dbReference type="Proteomes" id="UP000027982"/>
    </source>
</evidence>
<evidence type="ECO:0000259" key="1">
    <source>
        <dbReference type="Pfam" id="PF12867"/>
    </source>
</evidence>
<dbReference type="SUPFAM" id="SSF109854">
    <property type="entry name" value="DinB/YfiT-like putative metalloenzymes"/>
    <property type="match status" value="1"/>
</dbReference>
<dbReference type="STRING" id="661478.OP10G_2380"/>
<dbReference type="InterPro" id="IPR024775">
    <property type="entry name" value="DinB-like"/>
</dbReference>
<organism evidence="2 3">
    <name type="scientific">Fimbriimonas ginsengisoli Gsoil 348</name>
    <dbReference type="NCBI Taxonomy" id="661478"/>
    <lineage>
        <taxon>Bacteria</taxon>
        <taxon>Bacillati</taxon>
        <taxon>Armatimonadota</taxon>
        <taxon>Fimbriimonadia</taxon>
        <taxon>Fimbriimonadales</taxon>
        <taxon>Fimbriimonadaceae</taxon>
        <taxon>Fimbriimonas</taxon>
    </lineage>
</organism>
<dbReference type="KEGG" id="fgi:OP10G_2380"/>
<feature type="domain" description="DinB-like" evidence="1">
    <location>
        <begin position="21"/>
        <end position="149"/>
    </location>
</feature>
<dbReference type="eggNOG" id="ENOG50349VT">
    <property type="taxonomic scope" value="Bacteria"/>
</dbReference>
<dbReference type="Gene3D" id="1.20.120.450">
    <property type="entry name" value="dinb family like domain"/>
    <property type="match status" value="1"/>
</dbReference>
<dbReference type="InterPro" id="IPR034660">
    <property type="entry name" value="DinB/YfiT-like"/>
</dbReference>
<proteinExistence type="predicted"/>
<dbReference type="HOGENOM" id="CLU_1479961_0_0_0"/>
<protein>
    <recommendedName>
        <fullName evidence="1">DinB-like domain-containing protein</fullName>
    </recommendedName>
</protein>
<accession>A0A068NQA2</accession>
<evidence type="ECO:0000313" key="2">
    <source>
        <dbReference type="EMBL" id="AIE85748.1"/>
    </source>
</evidence>
<dbReference type="AlphaFoldDB" id="A0A068NQA2"/>
<name>A0A068NQA2_FIMGI</name>
<gene>
    <name evidence="2" type="ORF">OP10G_2380</name>
</gene>
<reference evidence="2 3" key="1">
    <citation type="journal article" date="2014" name="PLoS ONE">
        <title>The first complete genome sequence of the class fimbriimonadia in the phylum armatimonadetes.</title>
        <authorList>
            <person name="Hu Z.Y."/>
            <person name="Wang Y.Z."/>
            <person name="Im W.T."/>
            <person name="Wang S.Y."/>
            <person name="Zhao G.P."/>
            <person name="Zheng H.J."/>
            <person name="Quan Z.X."/>
        </authorList>
    </citation>
    <scope>NUCLEOTIDE SEQUENCE [LARGE SCALE GENOMIC DNA]</scope>
    <source>
        <strain evidence="2">Gsoil 348</strain>
    </source>
</reference>
<dbReference type="Pfam" id="PF12867">
    <property type="entry name" value="DinB_2"/>
    <property type="match status" value="1"/>
</dbReference>